<keyword evidence="1" id="KW-0812">Transmembrane</keyword>
<dbReference type="AlphaFoldDB" id="F8AAM3"/>
<feature type="transmembrane region" description="Helical" evidence="1">
    <location>
        <begin position="39"/>
        <end position="58"/>
    </location>
</feature>
<reference evidence="3" key="1">
    <citation type="submission" date="2011-04" db="EMBL/GenBank/DDBJ databases">
        <title>The complete genome of Thermodesulfatator indicus DSM 15286.</title>
        <authorList>
            <person name="Lucas S."/>
            <person name="Copeland A."/>
            <person name="Lapidus A."/>
            <person name="Bruce D."/>
            <person name="Goodwin L."/>
            <person name="Pitluck S."/>
            <person name="Peters L."/>
            <person name="Kyrpides N."/>
            <person name="Mavromatis K."/>
            <person name="Pagani I."/>
            <person name="Ivanova N."/>
            <person name="Saunders L."/>
            <person name="Detter J.C."/>
            <person name="Tapia R."/>
            <person name="Han C."/>
            <person name="Land M."/>
            <person name="Hauser L."/>
            <person name="Markowitz V."/>
            <person name="Cheng J.-F."/>
            <person name="Hugenholtz P."/>
            <person name="Woyke T."/>
            <person name="Wu D."/>
            <person name="Spring S."/>
            <person name="Schroeder M."/>
            <person name="Brambilla E."/>
            <person name="Klenk H.-P."/>
            <person name="Eisen J.A."/>
        </authorList>
    </citation>
    <scope>NUCLEOTIDE SEQUENCE [LARGE SCALE GENOMIC DNA]</scope>
    <source>
        <strain evidence="3">DSM 15286 / JCM 11887 / CIR29812</strain>
    </source>
</reference>
<evidence type="ECO:0000256" key="1">
    <source>
        <dbReference type="SAM" id="Phobius"/>
    </source>
</evidence>
<dbReference type="Proteomes" id="UP000006793">
    <property type="component" value="Chromosome"/>
</dbReference>
<keyword evidence="3" id="KW-1185">Reference proteome</keyword>
<organism evidence="2 3">
    <name type="scientific">Thermodesulfatator indicus (strain DSM 15286 / JCM 11887 / CIR29812)</name>
    <dbReference type="NCBI Taxonomy" id="667014"/>
    <lineage>
        <taxon>Bacteria</taxon>
        <taxon>Pseudomonadati</taxon>
        <taxon>Thermodesulfobacteriota</taxon>
        <taxon>Thermodesulfobacteria</taxon>
        <taxon>Thermodesulfobacteriales</taxon>
        <taxon>Thermodesulfatatoraceae</taxon>
        <taxon>Thermodesulfatator</taxon>
    </lineage>
</organism>
<dbReference type="EMBL" id="CP002683">
    <property type="protein sequence ID" value="AEH44295.1"/>
    <property type="molecule type" value="Genomic_DNA"/>
</dbReference>
<proteinExistence type="predicted"/>
<reference evidence="2 3" key="2">
    <citation type="journal article" date="2012" name="Stand. Genomic Sci.">
        <title>Complete genome sequence of the thermophilic sulfate-reducing ocean bacterium Thermodesulfatator indicus type strain (CIR29812(T)).</title>
        <authorList>
            <person name="Anderson I."/>
            <person name="Saunders E."/>
            <person name="Lapidus A."/>
            <person name="Nolan M."/>
            <person name="Lucas S."/>
            <person name="Tice H."/>
            <person name="Del Rio T.G."/>
            <person name="Cheng J.F."/>
            <person name="Han C."/>
            <person name="Tapia R."/>
            <person name="Goodwin L.A."/>
            <person name="Pitluck S."/>
            <person name="Liolios K."/>
            <person name="Mavromatis K."/>
            <person name="Pagani I."/>
            <person name="Ivanova N."/>
            <person name="Mikhailova N."/>
            <person name="Pati A."/>
            <person name="Chen A."/>
            <person name="Palaniappan K."/>
            <person name="Land M."/>
            <person name="Hauser L."/>
            <person name="Jeffries C.D."/>
            <person name="Chang Y.J."/>
            <person name="Brambilla E.M."/>
            <person name="Rohde M."/>
            <person name="Spring S."/>
            <person name="Goker M."/>
            <person name="Detter J.C."/>
            <person name="Woyke T."/>
            <person name="Bristow J."/>
            <person name="Eisen J.A."/>
            <person name="Markowitz V."/>
            <person name="Hugenholtz P."/>
            <person name="Kyrpides N.C."/>
            <person name="Klenk H.P."/>
        </authorList>
    </citation>
    <scope>NUCLEOTIDE SEQUENCE [LARGE SCALE GENOMIC DNA]</scope>
    <source>
        <strain evidence="3">DSM 15286 / JCM 11887 / CIR29812</strain>
    </source>
</reference>
<dbReference type="STRING" id="667014.Thein_0413"/>
<accession>F8AAM3</accession>
<dbReference type="HOGENOM" id="CLU_2972056_0_0_0"/>
<evidence type="ECO:0000313" key="2">
    <source>
        <dbReference type="EMBL" id="AEH44295.1"/>
    </source>
</evidence>
<dbReference type="KEGG" id="tid:Thein_0413"/>
<dbReference type="RefSeq" id="WP_013907041.1">
    <property type="nucleotide sequence ID" value="NC_015681.1"/>
</dbReference>
<dbReference type="PaxDb" id="667014-Thein_0413"/>
<dbReference type="InParanoid" id="F8AAM3"/>
<keyword evidence="1" id="KW-0472">Membrane</keyword>
<sequence>MAEEKKKEVHGTGSLSADALEAEDVLSGAEPWESWETKLVVGSFIVAFIILLIGLFIVPTSIINAGG</sequence>
<protein>
    <submittedName>
        <fullName evidence="2">Uncharacterized protein</fullName>
    </submittedName>
</protein>
<dbReference type="OrthoDB" id="9799787at2"/>
<gene>
    <name evidence="2" type="ordered locus">Thein_0413</name>
</gene>
<evidence type="ECO:0000313" key="3">
    <source>
        <dbReference type="Proteomes" id="UP000006793"/>
    </source>
</evidence>
<name>F8AAM3_THEID</name>
<dbReference type="PATRIC" id="fig|667014.3.peg.430"/>
<keyword evidence="1" id="KW-1133">Transmembrane helix</keyword>
<dbReference type="eggNOG" id="ENOG5030P0X">
    <property type="taxonomic scope" value="Bacteria"/>
</dbReference>